<protein>
    <submittedName>
        <fullName evidence="1">Uncharacterized protein</fullName>
    </submittedName>
</protein>
<dbReference type="AlphaFoldDB" id="A0A915ZGA9"/>
<accession>A0A915ZGA9</accession>
<proteinExistence type="predicted"/>
<organism evidence="1 2">
    <name type="scientific">Rhizophagus irregularis</name>
    <dbReference type="NCBI Taxonomy" id="588596"/>
    <lineage>
        <taxon>Eukaryota</taxon>
        <taxon>Fungi</taxon>
        <taxon>Fungi incertae sedis</taxon>
        <taxon>Mucoromycota</taxon>
        <taxon>Glomeromycotina</taxon>
        <taxon>Glomeromycetes</taxon>
        <taxon>Glomerales</taxon>
        <taxon>Glomeraceae</taxon>
        <taxon>Rhizophagus</taxon>
    </lineage>
</organism>
<comment type="caution">
    <text evidence="1">The sequence shown here is derived from an EMBL/GenBank/DDBJ whole genome shotgun (WGS) entry which is preliminary data.</text>
</comment>
<evidence type="ECO:0000313" key="2">
    <source>
        <dbReference type="Proteomes" id="UP000684084"/>
    </source>
</evidence>
<dbReference type="EMBL" id="CAGKOT010000035">
    <property type="protein sequence ID" value="CAB5375750.1"/>
    <property type="molecule type" value="Genomic_DNA"/>
</dbReference>
<gene>
    <name evidence="1" type="ORF">CHRIB12_LOCUS14985</name>
</gene>
<reference evidence="1" key="1">
    <citation type="submission" date="2020-05" db="EMBL/GenBank/DDBJ databases">
        <authorList>
            <person name="Rincon C."/>
            <person name="Sanders R I."/>
            <person name="Robbins C."/>
            <person name="Chaturvedi A."/>
        </authorList>
    </citation>
    <scope>NUCLEOTIDE SEQUENCE</scope>
    <source>
        <strain evidence="1">CHB12</strain>
    </source>
</reference>
<dbReference type="Proteomes" id="UP000684084">
    <property type="component" value="Unassembled WGS sequence"/>
</dbReference>
<sequence>MGPQNQLKRQYNLRIVLENNHLILVLKLKKFKLLTEEFVKNSFCNSTKNTNDLAKSVTTRASRTAF</sequence>
<evidence type="ECO:0000313" key="1">
    <source>
        <dbReference type="EMBL" id="CAB5375750.1"/>
    </source>
</evidence>
<name>A0A915ZGA9_9GLOM</name>